<sequence length="628" mass="69554">MIHDGPFVTGAITTVRIEYTAGPRGVRAGGRLRVGTPNTGWQRPVVPQPRYWDELVSGADRKYAPFHPVNTTAEVSSKGSASLYLEVMERMLVPDADPAYAYWRWWVTVKVEGEDLVEGDRIILTYGDPRFGTPGVRVQTFPEEDLSFSAYLDAGGDGRFVTIPGAPLPVDVVAGPAERLTVVVPSLIGPAETAPVRLAATDRCHCRPAAPLTGTFTLRGEGGEGATAAFRNEDHQTVLVKSSLLVRTNASTRLLAADAQGKVWGKGNPVVAVLDPLRLFWGDLHAQSEFHSMHSQKIDFRHASWSKGLSTGTPEECYLYGRDIACLDFMAITDQGACVSAGWEAHQAKTEEYNAPGRFVTFRGYEAGTSVGHRNVIYRGGGVEPPRDHRTFNFMPDTLYRYYKGRADVMIVPHHVKTWTDWRYHDPALEPLMEVYSCWGSSEREGFEVWDKGMTPGAGAQAGLAQGYRLGIIASTDNHVGMPGRSYPHDRQVHTGFKGGKVAVYAEALTREAIFDALKERHCYGTTGERIILRFFVNDRRMGSLFATDGREEPRTVRVDVVGTEEIDRVEVVRNNQDVHVAFGSGDRLAFEWNDASPMSGTTFYYVRVRQKDGEMAWSSPVWVELSK</sequence>
<dbReference type="Pfam" id="PF12228">
    <property type="entry name" value="DUF3604"/>
    <property type="match status" value="2"/>
</dbReference>
<dbReference type="InterPro" id="IPR022028">
    <property type="entry name" value="DUF3604"/>
</dbReference>
<name>A0A1F6CA50_HANXR</name>
<dbReference type="SUPFAM" id="SSF89550">
    <property type="entry name" value="PHP domain-like"/>
    <property type="match status" value="1"/>
</dbReference>
<gene>
    <name evidence="1" type="ORF">A3F84_01970</name>
</gene>
<dbReference type="InterPro" id="IPR016195">
    <property type="entry name" value="Pol/histidinol_Pase-like"/>
</dbReference>
<organism evidence="1 2">
    <name type="scientific">Handelsmanbacteria sp. (strain RIFCSPLOWO2_12_FULL_64_10)</name>
    <dbReference type="NCBI Taxonomy" id="1817868"/>
    <lineage>
        <taxon>Bacteria</taxon>
        <taxon>Candidatus Handelsmaniibacteriota</taxon>
    </lineage>
</organism>
<dbReference type="Gene3D" id="3.20.20.140">
    <property type="entry name" value="Metal-dependent hydrolases"/>
    <property type="match status" value="1"/>
</dbReference>
<dbReference type="Proteomes" id="UP000178606">
    <property type="component" value="Unassembled WGS sequence"/>
</dbReference>
<protein>
    <recommendedName>
        <fullName evidence="3">DUF3604 domain-containing protein</fullName>
    </recommendedName>
</protein>
<evidence type="ECO:0000313" key="2">
    <source>
        <dbReference type="Proteomes" id="UP000178606"/>
    </source>
</evidence>
<evidence type="ECO:0000313" key="1">
    <source>
        <dbReference type="EMBL" id="OGG46063.1"/>
    </source>
</evidence>
<reference evidence="1 2" key="1">
    <citation type="journal article" date="2016" name="Nat. Commun.">
        <title>Thousands of microbial genomes shed light on interconnected biogeochemical processes in an aquifer system.</title>
        <authorList>
            <person name="Anantharaman K."/>
            <person name="Brown C.T."/>
            <person name="Hug L.A."/>
            <person name="Sharon I."/>
            <person name="Castelle C.J."/>
            <person name="Probst A.J."/>
            <person name="Thomas B.C."/>
            <person name="Singh A."/>
            <person name="Wilkins M.J."/>
            <person name="Karaoz U."/>
            <person name="Brodie E.L."/>
            <person name="Williams K.H."/>
            <person name="Hubbard S.S."/>
            <person name="Banfield J.F."/>
        </authorList>
    </citation>
    <scope>NUCLEOTIDE SEQUENCE [LARGE SCALE GENOMIC DNA]</scope>
    <source>
        <strain evidence="2">RIFCSPLOWO2_12_FULL_64_10</strain>
    </source>
</reference>
<accession>A0A1F6CA50</accession>
<evidence type="ECO:0008006" key="3">
    <source>
        <dbReference type="Google" id="ProtNLM"/>
    </source>
</evidence>
<comment type="caution">
    <text evidence="1">The sequence shown here is derived from an EMBL/GenBank/DDBJ whole genome shotgun (WGS) entry which is preliminary data.</text>
</comment>
<dbReference type="AlphaFoldDB" id="A0A1F6CA50"/>
<proteinExistence type="predicted"/>
<dbReference type="NCBIfam" id="NF038032">
    <property type="entry name" value="CehA_McbA_metalo"/>
    <property type="match status" value="1"/>
</dbReference>
<dbReference type="EMBL" id="MFKF01000345">
    <property type="protein sequence ID" value="OGG46063.1"/>
    <property type="molecule type" value="Genomic_DNA"/>
</dbReference>